<dbReference type="PANTHER" id="PTHR32179:SF3">
    <property type="entry name" value="NICOTINATE-NUCLEOTIDE PYROPHOSPHORYLASE [CARBOXYLATING]"/>
    <property type="match status" value="1"/>
</dbReference>
<name>A0A9W9RDM8_PENBR</name>
<dbReference type="GO" id="GO:0009435">
    <property type="term" value="P:NAD+ biosynthetic process"/>
    <property type="evidence" value="ECO:0007669"/>
    <property type="project" value="InterPro"/>
</dbReference>
<dbReference type="Pfam" id="PF01729">
    <property type="entry name" value="QRPTase_C"/>
    <property type="match status" value="1"/>
</dbReference>
<keyword evidence="5" id="KW-0328">Glycosyltransferase</keyword>
<dbReference type="InterPro" id="IPR022412">
    <property type="entry name" value="Quinolinate_PRibosylTrfase_N"/>
</dbReference>
<dbReference type="InterPro" id="IPR004393">
    <property type="entry name" value="NadC"/>
</dbReference>
<evidence type="ECO:0000256" key="4">
    <source>
        <dbReference type="ARBA" id="ARBA00022642"/>
    </source>
</evidence>
<dbReference type="InterPro" id="IPR027277">
    <property type="entry name" value="NadC/ModD"/>
</dbReference>
<organism evidence="9 10">
    <name type="scientific">Penicillium brevicompactum</name>
    <dbReference type="NCBI Taxonomy" id="5074"/>
    <lineage>
        <taxon>Eukaryota</taxon>
        <taxon>Fungi</taxon>
        <taxon>Dikarya</taxon>
        <taxon>Ascomycota</taxon>
        <taxon>Pezizomycotina</taxon>
        <taxon>Eurotiomycetes</taxon>
        <taxon>Eurotiomycetidae</taxon>
        <taxon>Eurotiales</taxon>
        <taxon>Aspergillaceae</taxon>
        <taxon>Penicillium</taxon>
    </lineage>
</organism>
<dbReference type="InterPro" id="IPR013785">
    <property type="entry name" value="Aldolase_TIM"/>
</dbReference>
<dbReference type="FunFam" id="3.20.20.70:FF:000030">
    <property type="entry name" value="Nicotinate-nucleotide pyrophosphorylase, carboxylating"/>
    <property type="match status" value="1"/>
</dbReference>
<evidence type="ECO:0000259" key="8">
    <source>
        <dbReference type="Pfam" id="PF02749"/>
    </source>
</evidence>
<evidence type="ECO:0000259" key="7">
    <source>
        <dbReference type="Pfam" id="PF01729"/>
    </source>
</evidence>
<dbReference type="InterPro" id="IPR002638">
    <property type="entry name" value="Quinolinate_PRibosylTrfase_C"/>
</dbReference>
<feature type="domain" description="Quinolinate phosphoribosyl transferase N-terminal" evidence="8">
    <location>
        <begin position="74"/>
        <end position="136"/>
    </location>
</feature>
<evidence type="ECO:0000256" key="5">
    <source>
        <dbReference type="ARBA" id="ARBA00022676"/>
    </source>
</evidence>
<dbReference type="InterPro" id="IPR037128">
    <property type="entry name" value="Quinolinate_PRibosylTase_N_sf"/>
</dbReference>
<dbReference type="Proteomes" id="UP001148299">
    <property type="component" value="Unassembled WGS sequence"/>
</dbReference>
<evidence type="ECO:0000313" key="10">
    <source>
        <dbReference type="Proteomes" id="UP001148299"/>
    </source>
</evidence>
<protein>
    <recommendedName>
        <fullName evidence="3">nicotinate-nucleotide diphosphorylase (carboxylating)</fullName>
        <ecNumber evidence="3">2.4.2.19</ecNumber>
    </recommendedName>
</protein>
<evidence type="ECO:0000313" key="9">
    <source>
        <dbReference type="EMBL" id="KAJ5358082.1"/>
    </source>
</evidence>
<comment type="caution">
    <text evidence="9">The sequence shown here is derived from an EMBL/GenBank/DDBJ whole genome shotgun (WGS) entry which is preliminary data.</text>
</comment>
<dbReference type="CDD" id="cd01572">
    <property type="entry name" value="QPRTase"/>
    <property type="match status" value="1"/>
</dbReference>
<reference evidence="9" key="2">
    <citation type="journal article" date="2023" name="IMA Fungus">
        <title>Comparative genomic study of the Penicillium genus elucidates a diverse pangenome and 15 lateral gene transfer events.</title>
        <authorList>
            <person name="Petersen C."/>
            <person name="Sorensen T."/>
            <person name="Nielsen M.R."/>
            <person name="Sondergaard T.E."/>
            <person name="Sorensen J.L."/>
            <person name="Fitzpatrick D.A."/>
            <person name="Frisvad J.C."/>
            <person name="Nielsen K.L."/>
        </authorList>
    </citation>
    <scope>NUCLEOTIDE SEQUENCE</scope>
    <source>
        <strain evidence="9">IBT 35675</strain>
    </source>
</reference>
<keyword evidence="10" id="KW-1185">Reference proteome</keyword>
<dbReference type="InterPro" id="IPR036068">
    <property type="entry name" value="Nicotinate_pribotase-like_C"/>
</dbReference>
<evidence type="ECO:0000256" key="1">
    <source>
        <dbReference type="ARBA" id="ARBA00004893"/>
    </source>
</evidence>
<accession>A0A9W9RDM8</accession>
<proteinExistence type="inferred from homology"/>
<dbReference type="EMBL" id="JAPZBR010000003">
    <property type="protein sequence ID" value="KAJ5358082.1"/>
    <property type="molecule type" value="Genomic_DNA"/>
</dbReference>
<reference evidence="9" key="1">
    <citation type="submission" date="2022-12" db="EMBL/GenBank/DDBJ databases">
        <authorList>
            <person name="Petersen C."/>
        </authorList>
    </citation>
    <scope>NUCLEOTIDE SEQUENCE</scope>
    <source>
        <strain evidence="9">IBT 35675</strain>
    </source>
</reference>
<dbReference type="PANTHER" id="PTHR32179">
    <property type="entry name" value="NICOTINATE-NUCLEOTIDE PYROPHOSPHORYLASE [CARBOXYLATING]"/>
    <property type="match status" value="1"/>
</dbReference>
<dbReference type="Gene3D" id="3.20.20.70">
    <property type="entry name" value="Aldolase class I"/>
    <property type="match status" value="1"/>
</dbReference>
<comment type="similarity">
    <text evidence="2">Belongs to the NadC/ModD family.</text>
</comment>
<dbReference type="EC" id="2.4.2.19" evidence="3"/>
<evidence type="ECO:0000256" key="6">
    <source>
        <dbReference type="ARBA" id="ARBA00022679"/>
    </source>
</evidence>
<dbReference type="AlphaFoldDB" id="A0A9W9RDM8"/>
<dbReference type="GO" id="GO:0034213">
    <property type="term" value="P:quinolinate catabolic process"/>
    <property type="evidence" value="ECO:0007669"/>
    <property type="project" value="TreeGrafter"/>
</dbReference>
<dbReference type="Pfam" id="PF02749">
    <property type="entry name" value="QRPTase_N"/>
    <property type="match status" value="1"/>
</dbReference>
<dbReference type="SUPFAM" id="SSF51690">
    <property type="entry name" value="Nicotinate/Quinolinate PRTase C-terminal domain-like"/>
    <property type="match status" value="1"/>
</dbReference>
<evidence type="ECO:0000256" key="2">
    <source>
        <dbReference type="ARBA" id="ARBA00009400"/>
    </source>
</evidence>
<evidence type="ECO:0000256" key="3">
    <source>
        <dbReference type="ARBA" id="ARBA00011944"/>
    </source>
</evidence>
<keyword evidence="4" id="KW-0662">Pyridine nucleotide biosynthesis</keyword>
<sequence>MASAHGDLRHLLPGNYKRHITAWLEEDCPSLDYGGFVVGESEGEARLLGKSKVNQTYTPTHVCQPKGQAKRNSSQGILAGVPFFDEVFTQLGCTIEWHIQEGEAITPIQHCATVRGPIRKILLGERVALNILARCSGIASKSASMLSALRAQGWQGILAGTRKTTPGFRLVEKYGMLAGGADPHRHDLSSMTMLKDNHVWACANNRAAGDGGEAGTKIESVAGAIPRAVHAAKATGGFSTKVEVECRSVEEANAAIGAGADVIMLDNFTADGVRAAAKELKTEWASKKAFLIEVSGGLTEENAPSYVCEDVDILSTSSIHQGTGIVDFSLKVSLR</sequence>
<dbReference type="Gene3D" id="3.90.1170.20">
    <property type="entry name" value="Quinolinate phosphoribosyl transferase, N-terminal domain"/>
    <property type="match status" value="1"/>
</dbReference>
<dbReference type="SUPFAM" id="SSF54675">
    <property type="entry name" value="Nicotinate/Quinolinate PRTase N-terminal domain-like"/>
    <property type="match status" value="1"/>
</dbReference>
<feature type="domain" description="Quinolinate phosphoribosyl transferase C-terminal" evidence="7">
    <location>
        <begin position="138"/>
        <end position="331"/>
    </location>
</feature>
<dbReference type="GO" id="GO:0005737">
    <property type="term" value="C:cytoplasm"/>
    <property type="evidence" value="ECO:0007669"/>
    <property type="project" value="TreeGrafter"/>
</dbReference>
<dbReference type="GO" id="GO:0004514">
    <property type="term" value="F:nicotinate-nucleotide diphosphorylase (carboxylating) activity"/>
    <property type="evidence" value="ECO:0007669"/>
    <property type="project" value="UniProtKB-EC"/>
</dbReference>
<gene>
    <name evidence="9" type="ORF">N7541_005240</name>
</gene>
<keyword evidence="6" id="KW-0808">Transferase</keyword>
<comment type="pathway">
    <text evidence="1">Cofactor biosynthesis; NAD(+) biosynthesis; nicotinate D-ribonucleotide from quinolinate: step 1/1.</text>
</comment>